<comment type="pathway">
    <text evidence="9">Protein modification; lipoprotein biosynthesis (signal peptide cleavage).</text>
</comment>
<evidence type="ECO:0000256" key="9">
    <source>
        <dbReference type="HAMAP-Rule" id="MF_00161"/>
    </source>
</evidence>
<proteinExistence type="inferred from homology"/>
<keyword evidence="7 9" id="KW-1133">Transmembrane helix</keyword>
<dbReference type="PROSITE" id="PS00855">
    <property type="entry name" value="SPASE_II"/>
    <property type="match status" value="1"/>
</dbReference>
<feature type="active site" evidence="9">
    <location>
        <position position="191"/>
    </location>
</feature>
<gene>
    <name evidence="9 12" type="primary">lspA</name>
    <name evidence="12" type="ORF">KOI35_19480</name>
</gene>
<evidence type="ECO:0000256" key="1">
    <source>
        <dbReference type="ARBA" id="ARBA00006139"/>
    </source>
</evidence>
<comment type="similarity">
    <text evidence="1 9 11">Belongs to the peptidase A8 family.</text>
</comment>
<feature type="active site" evidence="9">
    <location>
        <position position="172"/>
    </location>
</feature>
<keyword evidence="13" id="KW-1185">Reference proteome</keyword>
<name>A0ABS5YQH5_9ACTN</name>
<comment type="subcellular location">
    <subcellularLocation>
        <location evidence="9">Cell membrane</location>
        <topology evidence="9">Multi-pass membrane protein</topology>
    </subcellularLocation>
</comment>
<dbReference type="HAMAP" id="MF_00161">
    <property type="entry name" value="LspA"/>
    <property type="match status" value="1"/>
</dbReference>
<comment type="caution">
    <text evidence="12">The sequence shown here is derived from an EMBL/GenBank/DDBJ whole genome shotgun (WGS) entry which is preliminary data.</text>
</comment>
<evidence type="ECO:0000313" key="12">
    <source>
        <dbReference type="EMBL" id="MBU2665694.1"/>
    </source>
</evidence>
<dbReference type="PRINTS" id="PR00781">
    <property type="entry name" value="LIPOSIGPTASE"/>
</dbReference>
<evidence type="ECO:0000256" key="10">
    <source>
        <dbReference type="RuleBase" id="RU000594"/>
    </source>
</evidence>
<organism evidence="12 13">
    <name type="scientific">Paractinoplanes bogorensis</name>
    <dbReference type="NCBI Taxonomy" id="1610840"/>
    <lineage>
        <taxon>Bacteria</taxon>
        <taxon>Bacillati</taxon>
        <taxon>Actinomycetota</taxon>
        <taxon>Actinomycetes</taxon>
        <taxon>Micromonosporales</taxon>
        <taxon>Micromonosporaceae</taxon>
        <taxon>Paractinoplanes</taxon>
    </lineage>
</organism>
<evidence type="ECO:0000256" key="11">
    <source>
        <dbReference type="RuleBase" id="RU004181"/>
    </source>
</evidence>
<dbReference type="PANTHER" id="PTHR33695">
    <property type="entry name" value="LIPOPROTEIN SIGNAL PEPTIDASE"/>
    <property type="match status" value="1"/>
</dbReference>
<dbReference type="EC" id="3.4.23.36" evidence="9"/>
<dbReference type="NCBIfam" id="TIGR00077">
    <property type="entry name" value="lspA"/>
    <property type="match status" value="1"/>
</dbReference>
<evidence type="ECO:0000256" key="8">
    <source>
        <dbReference type="ARBA" id="ARBA00023136"/>
    </source>
</evidence>
<evidence type="ECO:0000256" key="4">
    <source>
        <dbReference type="ARBA" id="ARBA00022692"/>
    </source>
</evidence>
<comment type="function">
    <text evidence="9 10">This protein specifically catalyzes the removal of signal peptides from prolipoproteins.</text>
</comment>
<accession>A0ABS5YQH5</accession>
<dbReference type="InterPro" id="IPR001872">
    <property type="entry name" value="Peptidase_A8"/>
</dbReference>
<feature type="transmembrane region" description="Helical" evidence="9">
    <location>
        <begin position="52"/>
        <end position="70"/>
    </location>
</feature>
<evidence type="ECO:0000256" key="5">
    <source>
        <dbReference type="ARBA" id="ARBA00022750"/>
    </source>
</evidence>
<dbReference type="EMBL" id="JAHKKG010000006">
    <property type="protein sequence ID" value="MBU2665694.1"/>
    <property type="molecule type" value="Genomic_DNA"/>
</dbReference>
<evidence type="ECO:0000256" key="7">
    <source>
        <dbReference type="ARBA" id="ARBA00022989"/>
    </source>
</evidence>
<dbReference type="Proteomes" id="UP001519654">
    <property type="component" value="Unassembled WGS sequence"/>
</dbReference>
<evidence type="ECO:0000256" key="6">
    <source>
        <dbReference type="ARBA" id="ARBA00022801"/>
    </source>
</evidence>
<keyword evidence="5 9" id="KW-0064">Aspartyl protease</keyword>
<evidence type="ECO:0000256" key="2">
    <source>
        <dbReference type="ARBA" id="ARBA00022475"/>
    </source>
</evidence>
<sequence length="225" mass="23960">MRQRDPGRATGGVPVRDSLCALQAAGGKTLNADEQAGATTVDEPEPGRRPGFSGRAVAVLGATAVIAVAIDQWVKWLSTENLEEGHPVRILGGLIYLSLLRNAGAAFSLGSDYTWVFPVITLIVVGWIAWMAMRLRSVPWALALGLVLGGALGNLGDRLFRAPGVLHGHVVDMISVFGPYGEYFAIFNIADSCLSVGVVLAVLLELTGRQRDGSRISVRKKKEAQ</sequence>
<keyword evidence="4 9" id="KW-0812">Transmembrane</keyword>
<comment type="catalytic activity">
    <reaction evidence="9 10">
        <text>Release of signal peptides from bacterial membrane prolipoproteins. Hydrolyzes -Xaa-Yaa-Zaa-|-(S,diacylglyceryl)Cys-, in which Xaa is hydrophobic (preferably Leu), and Yaa (Ala or Ser) and Zaa (Gly or Ala) have small, neutral side chains.</text>
        <dbReference type="EC" id="3.4.23.36"/>
    </reaction>
</comment>
<protein>
    <recommendedName>
        <fullName evidence="9">Lipoprotein signal peptidase</fullName>
        <ecNumber evidence="9">3.4.23.36</ecNumber>
    </recommendedName>
    <alternativeName>
        <fullName evidence="9">Prolipoprotein signal peptidase</fullName>
    </alternativeName>
    <alternativeName>
        <fullName evidence="9">Signal peptidase II</fullName>
        <shortName evidence="9">SPase II</shortName>
    </alternativeName>
</protein>
<feature type="transmembrane region" description="Helical" evidence="9">
    <location>
        <begin position="183"/>
        <end position="206"/>
    </location>
</feature>
<dbReference type="GO" id="GO:0004190">
    <property type="term" value="F:aspartic-type endopeptidase activity"/>
    <property type="evidence" value="ECO:0007669"/>
    <property type="project" value="UniProtKB-EC"/>
</dbReference>
<dbReference type="PANTHER" id="PTHR33695:SF1">
    <property type="entry name" value="LIPOPROTEIN SIGNAL PEPTIDASE"/>
    <property type="match status" value="1"/>
</dbReference>
<feature type="transmembrane region" description="Helical" evidence="9">
    <location>
        <begin position="115"/>
        <end position="133"/>
    </location>
</feature>
<evidence type="ECO:0000313" key="13">
    <source>
        <dbReference type="Proteomes" id="UP001519654"/>
    </source>
</evidence>
<feature type="transmembrane region" description="Helical" evidence="9">
    <location>
        <begin position="140"/>
        <end position="156"/>
    </location>
</feature>
<keyword evidence="8 9" id="KW-0472">Membrane</keyword>
<reference evidence="12 13" key="1">
    <citation type="submission" date="2021-06" db="EMBL/GenBank/DDBJ databases">
        <title>Actinoplanes lichenicola sp. nov., and Actinoplanes ovalisporus sp. nov., isolated from lichen in Thailand.</title>
        <authorList>
            <person name="Saeng-In P."/>
            <person name="Kanchanasin P."/>
            <person name="Yuki M."/>
            <person name="Kudo T."/>
            <person name="Ohkuma M."/>
            <person name="Phongsopitanun W."/>
            <person name="Tanasupawat S."/>
        </authorList>
    </citation>
    <scope>NUCLEOTIDE SEQUENCE [LARGE SCALE GENOMIC DNA]</scope>
    <source>
        <strain evidence="12 13">NBRC 110975</strain>
    </source>
</reference>
<keyword evidence="2 9" id="KW-1003">Cell membrane</keyword>
<evidence type="ECO:0000256" key="3">
    <source>
        <dbReference type="ARBA" id="ARBA00022670"/>
    </source>
</evidence>
<keyword evidence="3 9" id="KW-0645">Protease</keyword>
<keyword evidence="6 9" id="KW-0378">Hydrolase</keyword>
<dbReference type="Pfam" id="PF01252">
    <property type="entry name" value="Peptidase_A8"/>
    <property type="match status" value="1"/>
</dbReference>